<dbReference type="SUPFAM" id="SSF101386">
    <property type="entry name" value="all-alpha NTP pyrophosphatases"/>
    <property type="match status" value="1"/>
</dbReference>
<dbReference type="CDD" id="cd11542">
    <property type="entry name" value="NTP-PPase_u5"/>
    <property type="match status" value="1"/>
</dbReference>
<evidence type="ECO:0000313" key="1">
    <source>
        <dbReference type="EMBL" id="VAX37559.1"/>
    </source>
</evidence>
<reference evidence="1" key="1">
    <citation type="submission" date="2018-06" db="EMBL/GenBank/DDBJ databases">
        <authorList>
            <person name="Zhirakovskaya E."/>
        </authorList>
    </citation>
    <scope>NUCLEOTIDE SEQUENCE</scope>
</reference>
<dbReference type="EMBL" id="UOGJ01000131">
    <property type="protein sequence ID" value="VAX37559.1"/>
    <property type="molecule type" value="Genomic_DNA"/>
</dbReference>
<accession>A0A3B1D5S4</accession>
<dbReference type="PANTHER" id="PTHR42702:SF1">
    <property type="entry name" value="REGULATORY PROTEIN FOR BETA-LACTAMASE"/>
    <property type="match status" value="1"/>
</dbReference>
<name>A0A3B1D5S4_9ZZZZ</name>
<evidence type="ECO:0008006" key="2">
    <source>
        <dbReference type="Google" id="ProtNLM"/>
    </source>
</evidence>
<organism evidence="1">
    <name type="scientific">hydrothermal vent metagenome</name>
    <dbReference type="NCBI Taxonomy" id="652676"/>
    <lineage>
        <taxon>unclassified sequences</taxon>
        <taxon>metagenomes</taxon>
        <taxon>ecological metagenomes</taxon>
    </lineage>
</organism>
<protein>
    <recommendedName>
        <fullName evidence="2">NTP pyrophosphohydrolase MazG putative catalytic core domain-containing protein</fullName>
    </recommendedName>
</protein>
<dbReference type="PANTHER" id="PTHR42702">
    <property type="entry name" value="NUCLEOTIDE PYROPHOSPHOHYDROLASE"/>
    <property type="match status" value="1"/>
</dbReference>
<sequence>METVAVEGKSLNQLSELCHSIAKEKGFWDEKRNIGEALMLVVTELAEAMEAHRKQDDANFKEELADTFIRLLDLCGGLGIDIEEEIHQKTLVNKKRPYKHGKIC</sequence>
<gene>
    <name evidence="1" type="ORF">MNBD_UNCLBAC01-1948</name>
</gene>
<proteinExistence type="predicted"/>
<dbReference type="AlphaFoldDB" id="A0A3B1D5S4"/>
<dbReference type="Gene3D" id="1.10.287.1080">
    <property type="entry name" value="MazG-like"/>
    <property type="match status" value="1"/>
</dbReference>